<evidence type="ECO:0000256" key="1">
    <source>
        <dbReference type="SAM" id="MobiDB-lite"/>
    </source>
</evidence>
<reference evidence="2 3" key="1">
    <citation type="submission" date="2018-01" db="EMBL/GenBank/DDBJ databases">
        <title>Genome characterization of the sugarcane-associated fungus Trichoderma ghanense CCMA-1212 and their application in lignocelulose bioconversion.</title>
        <authorList>
            <person name="Steindorff A.S."/>
            <person name="Mendes T.D."/>
            <person name="Vilela E.S.D."/>
            <person name="Rodrigues D.S."/>
            <person name="Formighieri E.F."/>
            <person name="Melo I.S."/>
            <person name="Favaro L.C.L."/>
        </authorList>
    </citation>
    <scope>NUCLEOTIDE SEQUENCE [LARGE SCALE GENOMIC DNA]</scope>
    <source>
        <strain evidence="2 3">CCMA-1212</strain>
    </source>
</reference>
<dbReference type="Proteomes" id="UP001642720">
    <property type="component" value="Unassembled WGS sequence"/>
</dbReference>
<feature type="region of interest" description="Disordered" evidence="1">
    <location>
        <begin position="1"/>
        <end position="42"/>
    </location>
</feature>
<feature type="compositionally biased region" description="Polar residues" evidence="1">
    <location>
        <begin position="31"/>
        <end position="42"/>
    </location>
</feature>
<comment type="caution">
    <text evidence="2">The sequence shown here is derived from an EMBL/GenBank/DDBJ whole genome shotgun (WGS) entry which is preliminary data.</text>
</comment>
<name>A0ABY2HHB4_9HYPO</name>
<evidence type="ECO:0000313" key="3">
    <source>
        <dbReference type="Proteomes" id="UP001642720"/>
    </source>
</evidence>
<evidence type="ECO:0000313" key="2">
    <source>
        <dbReference type="EMBL" id="TFB06986.1"/>
    </source>
</evidence>
<dbReference type="GeneID" id="300572450"/>
<evidence type="ECO:0008006" key="4">
    <source>
        <dbReference type="Google" id="ProtNLM"/>
    </source>
</evidence>
<accession>A0ABY2HHB4</accession>
<dbReference type="RefSeq" id="XP_073563187.1">
    <property type="nucleotide sequence ID" value="XM_073698000.1"/>
</dbReference>
<organism evidence="2 3">
    <name type="scientific">Trichoderma ghanense</name>
    <dbReference type="NCBI Taxonomy" id="65468"/>
    <lineage>
        <taxon>Eukaryota</taxon>
        <taxon>Fungi</taxon>
        <taxon>Dikarya</taxon>
        <taxon>Ascomycota</taxon>
        <taxon>Pezizomycotina</taxon>
        <taxon>Sordariomycetes</taxon>
        <taxon>Hypocreomycetidae</taxon>
        <taxon>Hypocreales</taxon>
        <taxon>Hypocreaceae</taxon>
        <taxon>Trichoderma</taxon>
    </lineage>
</organism>
<dbReference type="InterPro" id="IPR027443">
    <property type="entry name" value="IPNS-like_sf"/>
</dbReference>
<keyword evidence="3" id="KW-1185">Reference proteome</keyword>
<proteinExistence type="predicted"/>
<dbReference type="InterPro" id="IPR010856">
    <property type="entry name" value="Gig2-like"/>
</dbReference>
<dbReference type="Gene3D" id="2.60.120.330">
    <property type="entry name" value="B-lactam Antibiotic, Isopenicillin N Synthase, Chain"/>
    <property type="match status" value="1"/>
</dbReference>
<dbReference type="PANTHER" id="PTHR30613:SF1">
    <property type="entry name" value="DUF1479 DOMAIN PROTEIN (AFU_ORTHOLOGUE AFUA_5G09280)"/>
    <property type="match status" value="1"/>
</dbReference>
<dbReference type="SUPFAM" id="SSF51197">
    <property type="entry name" value="Clavaminate synthase-like"/>
    <property type="match status" value="1"/>
</dbReference>
<gene>
    <name evidence="2" type="ORF">CCMA1212_000534</name>
</gene>
<protein>
    <recommendedName>
        <fullName evidence="4">DUF1479 domain protein</fullName>
    </recommendedName>
</protein>
<dbReference type="EMBL" id="PPTA01000001">
    <property type="protein sequence ID" value="TFB06986.1"/>
    <property type="molecule type" value="Genomic_DNA"/>
</dbReference>
<dbReference type="PANTHER" id="PTHR30613">
    <property type="entry name" value="UNCHARACTERIZED PROTEIN YBIU-RELATED"/>
    <property type="match status" value="1"/>
</dbReference>
<sequence>MKDEKQRSQRQRLSSFVPGDKVYVAEAGRGPSQNSSPNTNMLRSRFTKASPALRRCLATVQTPKPAPKRQGDISDSFVSLSGAEQTPLPDRFRQLKLELVRGREKDIVLSWQRLLHGLQRENEIIARKGPEVIPQINFADLDNGLDRRVKGEILKRGVVVVHGVIPEREARGYKTCIEEYVKKNPQTRAFPPHDPQVYELYWSESQIKARSHPSMLKLQRFLMSQFWWSPSVNARISLDVPLSYADRLRIRQPGDAAFALGPHIDGGSVERWEKDGYGRGHVYDKVFEGRWEQYDAWDAAARVDAVNNLYNGLGACSAFRAWQGWVSMSRVGPEEGTLLTYPLMMSTAYTLLRPFFRPIDNSKKGRAFLDEKNWEFTAGDQMTSDLQGAHPGHGQELNDELHPHLELSRTMTHVPEIKPGAFVAWHCDTIHAVDKVHKGQADSSVLYIPVCPVTDLNAEYLLRQRQAFREGTPGPDFPGGEGESKHIDRPTEKVLWQWTNTEGRRAMGLEQLAVDNSAMPGARAVVERFNATLGLH</sequence>
<dbReference type="Pfam" id="PF07350">
    <property type="entry name" value="Gig2-like"/>
    <property type="match status" value="1"/>
</dbReference>